<protein>
    <submittedName>
        <fullName evidence="1">Uncharacterized protein</fullName>
    </submittedName>
</protein>
<dbReference type="Proteomes" id="UP000053555">
    <property type="component" value="Unassembled WGS sequence"/>
</dbReference>
<reference evidence="1" key="1">
    <citation type="submission" date="2014-07" db="EMBL/GenBank/DDBJ databases">
        <title>Identification of a novel salt tolerance gene in wild soybean by whole-genome sequencing.</title>
        <authorList>
            <person name="Lam H.-M."/>
            <person name="Qi X."/>
            <person name="Li M.-W."/>
            <person name="Liu X."/>
            <person name="Xie M."/>
            <person name="Ni M."/>
            <person name="Xu X."/>
        </authorList>
    </citation>
    <scope>NUCLEOTIDE SEQUENCE [LARGE SCALE GENOMIC DNA]</scope>
    <source>
        <tissue evidence="1">Root</tissue>
    </source>
</reference>
<name>A0A0B2NWV7_GLYSO</name>
<accession>A0A0B2NWV7</accession>
<organism evidence="1">
    <name type="scientific">Glycine soja</name>
    <name type="common">Wild soybean</name>
    <dbReference type="NCBI Taxonomy" id="3848"/>
    <lineage>
        <taxon>Eukaryota</taxon>
        <taxon>Viridiplantae</taxon>
        <taxon>Streptophyta</taxon>
        <taxon>Embryophyta</taxon>
        <taxon>Tracheophyta</taxon>
        <taxon>Spermatophyta</taxon>
        <taxon>Magnoliopsida</taxon>
        <taxon>eudicotyledons</taxon>
        <taxon>Gunneridae</taxon>
        <taxon>Pentapetalae</taxon>
        <taxon>rosids</taxon>
        <taxon>fabids</taxon>
        <taxon>Fabales</taxon>
        <taxon>Fabaceae</taxon>
        <taxon>Papilionoideae</taxon>
        <taxon>50 kb inversion clade</taxon>
        <taxon>NPAAA clade</taxon>
        <taxon>indigoferoid/millettioid clade</taxon>
        <taxon>Phaseoleae</taxon>
        <taxon>Glycine</taxon>
        <taxon>Glycine subgen. Soja</taxon>
    </lineage>
</organism>
<dbReference type="EMBL" id="KN671458">
    <property type="protein sequence ID" value="KHM99971.1"/>
    <property type="molecule type" value="Genomic_DNA"/>
</dbReference>
<evidence type="ECO:0000313" key="1">
    <source>
        <dbReference type="EMBL" id="KHM99971.1"/>
    </source>
</evidence>
<gene>
    <name evidence="1" type="ORF">glysoja_045295</name>
</gene>
<dbReference type="AlphaFoldDB" id="A0A0B2NWV7"/>
<sequence length="58" mass="6662">MTFSLPSCAVEMMHTGITHYDLDRFVVDENSANKSVKPRKWTKRLPGDILVRQYGSYA</sequence>
<proteinExistence type="predicted"/>